<comment type="caution">
    <text evidence="2">The sequence shown here is derived from an EMBL/GenBank/DDBJ whole genome shotgun (WGS) entry which is preliminary data.</text>
</comment>
<proteinExistence type="predicted"/>
<dbReference type="Pfam" id="PF14214">
    <property type="entry name" value="Helitron_like_N"/>
    <property type="match status" value="1"/>
</dbReference>
<dbReference type="AlphaFoldDB" id="A0A2I1H1A7"/>
<dbReference type="VEuPathDB" id="FungiDB:RhiirA1_326267"/>
<protein>
    <recommendedName>
        <fullName evidence="1">Helitron helicase-like domain-containing protein</fullName>
    </recommendedName>
</protein>
<organism evidence="2 3">
    <name type="scientific">Rhizophagus irregularis</name>
    <dbReference type="NCBI Taxonomy" id="588596"/>
    <lineage>
        <taxon>Eukaryota</taxon>
        <taxon>Fungi</taxon>
        <taxon>Fungi incertae sedis</taxon>
        <taxon>Mucoromycota</taxon>
        <taxon>Glomeromycotina</taxon>
        <taxon>Glomeromycetes</taxon>
        <taxon>Glomerales</taxon>
        <taxon>Glomeraceae</taxon>
        <taxon>Rhizophagus</taxon>
    </lineage>
</organism>
<sequence length="122" mass="14203">MTIVSHFGKPDLFITFTCNPKWPEITRELLSYQTAADRPDLTARVFHIKLQELLKDLYNNCWFGKVIAYVYVVEFQKRGLPHAHILLILAQEDKIHSFETYDSIISAEISDPQIYPLAYETV</sequence>
<evidence type="ECO:0000313" key="2">
    <source>
        <dbReference type="EMBL" id="PKY52676.1"/>
    </source>
</evidence>
<gene>
    <name evidence="2" type="ORF">RhiirA4_326791</name>
</gene>
<reference evidence="2 3" key="1">
    <citation type="submission" date="2015-10" db="EMBL/GenBank/DDBJ databases">
        <title>Genome analyses suggest a sexual origin of heterokaryosis in a supposedly ancient asexual fungus.</title>
        <authorList>
            <person name="Ropars J."/>
            <person name="Sedzielewska K."/>
            <person name="Noel J."/>
            <person name="Charron P."/>
            <person name="Farinelli L."/>
            <person name="Marton T."/>
            <person name="Kruger M."/>
            <person name="Pelin A."/>
            <person name="Brachmann A."/>
            <person name="Corradi N."/>
        </authorList>
    </citation>
    <scope>NUCLEOTIDE SEQUENCE [LARGE SCALE GENOMIC DNA]</scope>
    <source>
        <strain evidence="2 3">A4</strain>
    </source>
</reference>
<dbReference type="EMBL" id="LLXI01001250">
    <property type="protein sequence ID" value="PKY52676.1"/>
    <property type="molecule type" value="Genomic_DNA"/>
</dbReference>
<feature type="domain" description="Helitron helicase-like" evidence="1">
    <location>
        <begin position="1"/>
        <end position="87"/>
    </location>
</feature>
<feature type="non-terminal residue" evidence="2">
    <location>
        <position position="122"/>
    </location>
</feature>
<accession>A0A2I1H1A7</accession>
<keyword evidence="3" id="KW-1185">Reference proteome</keyword>
<dbReference type="Proteomes" id="UP000234323">
    <property type="component" value="Unassembled WGS sequence"/>
</dbReference>
<name>A0A2I1H1A7_9GLOM</name>
<evidence type="ECO:0000313" key="3">
    <source>
        <dbReference type="Proteomes" id="UP000234323"/>
    </source>
</evidence>
<evidence type="ECO:0000259" key="1">
    <source>
        <dbReference type="Pfam" id="PF14214"/>
    </source>
</evidence>
<dbReference type="InterPro" id="IPR025476">
    <property type="entry name" value="Helitron_helicase-like"/>
</dbReference>